<dbReference type="Gene3D" id="2.40.10.120">
    <property type="match status" value="1"/>
</dbReference>
<reference evidence="4 5" key="1">
    <citation type="submission" date="2019-02" db="EMBL/GenBank/DDBJ databases">
        <title>Deep-cultivation of Planctomycetes and their phenomic and genomic characterization uncovers novel biology.</title>
        <authorList>
            <person name="Wiegand S."/>
            <person name="Jogler M."/>
            <person name="Boedeker C."/>
            <person name="Pinto D."/>
            <person name="Vollmers J."/>
            <person name="Rivas-Marin E."/>
            <person name="Kohn T."/>
            <person name="Peeters S.H."/>
            <person name="Heuer A."/>
            <person name="Rast P."/>
            <person name="Oberbeckmann S."/>
            <person name="Bunk B."/>
            <person name="Jeske O."/>
            <person name="Meyerdierks A."/>
            <person name="Storesund J.E."/>
            <person name="Kallscheuer N."/>
            <person name="Luecker S."/>
            <person name="Lage O.M."/>
            <person name="Pohl T."/>
            <person name="Merkel B.J."/>
            <person name="Hornburger P."/>
            <person name="Mueller R.-W."/>
            <person name="Bruemmer F."/>
            <person name="Labrenz M."/>
            <person name="Spormann A.M."/>
            <person name="Op den Camp H."/>
            <person name="Overmann J."/>
            <person name="Amann R."/>
            <person name="Jetten M.S.M."/>
            <person name="Mascher T."/>
            <person name="Medema M.H."/>
            <person name="Devos D.P."/>
            <person name="Kaster A.-K."/>
            <person name="Ovreas L."/>
            <person name="Rohde M."/>
            <person name="Galperin M.Y."/>
            <person name="Jogler C."/>
        </authorList>
    </citation>
    <scope>NUCLEOTIDE SEQUENCE [LARGE SCALE GENOMIC DNA]</scope>
    <source>
        <strain evidence="4 5">Pla163</strain>
    </source>
</reference>
<dbReference type="RefSeq" id="WP_419185769.1">
    <property type="nucleotide sequence ID" value="NZ_CP036290.1"/>
</dbReference>
<organism evidence="4 5">
    <name type="scientific">Rohdeia mirabilis</name>
    <dbReference type="NCBI Taxonomy" id="2528008"/>
    <lineage>
        <taxon>Bacteria</taxon>
        <taxon>Pseudomonadati</taxon>
        <taxon>Planctomycetota</taxon>
        <taxon>Planctomycetia</taxon>
        <taxon>Planctomycetia incertae sedis</taxon>
        <taxon>Rohdeia</taxon>
    </lineage>
</organism>
<gene>
    <name evidence="4" type="primary">htrA</name>
    <name evidence="4" type="ORF">Pla163_20150</name>
</gene>
<keyword evidence="5" id="KW-1185">Reference proteome</keyword>
<name>A0A518D0A7_9BACT</name>
<dbReference type="GO" id="GO:0006508">
    <property type="term" value="P:proteolysis"/>
    <property type="evidence" value="ECO:0007669"/>
    <property type="project" value="UniProtKB-KW"/>
</dbReference>
<dbReference type="InterPro" id="IPR009003">
    <property type="entry name" value="Peptidase_S1_PA"/>
</dbReference>
<dbReference type="GO" id="GO:0004252">
    <property type="term" value="F:serine-type endopeptidase activity"/>
    <property type="evidence" value="ECO:0007669"/>
    <property type="project" value="InterPro"/>
</dbReference>
<dbReference type="InterPro" id="IPR036034">
    <property type="entry name" value="PDZ_sf"/>
</dbReference>
<dbReference type="Gene3D" id="2.30.42.10">
    <property type="match status" value="2"/>
</dbReference>
<accession>A0A518D0A7</accession>
<dbReference type="PANTHER" id="PTHR43343:SF3">
    <property type="entry name" value="PROTEASE DO-LIKE 8, CHLOROPLASTIC"/>
    <property type="match status" value="1"/>
</dbReference>
<proteinExistence type="predicted"/>
<evidence type="ECO:0000256" key="1">
    <source>
        <dbReference type="ARBA" id="ARBA00022670"/>
    </source>
</evidence>
<evidence type="ECO:0000259" key="3">
    <source>
        <dbReference type="SMART" id="SM00228"/>
    </source>
</evidence>
<dbReference type="Proteomes" id="UP000319342">
    <property type="component" value="Chromosome"/>
</dbReference>
<keyword evidence="1 4" id="KW-0645">Protease</keyword>
<evidence type="ECO:0000313" key="4">
    <source>
        <dbReference type="EMBL" id="QDU84897.1"/>
    </source>
</evidence>
<evidence type="ECO:0000313" key="5">
    <source>
        <dbReference type="Proteomes" id="UP000319342"/>
    </source>
</evidence>
<feature type="domain" description="PDZ" evidence="3">
    <location>
        <begin position="247"/>
        <end position="330"/>
    </location>
</feature>
<sequence>MLTALALAFLAQLTPSTGNNVSEDLSLRLTPEVLVTRAVRPAVVSIQAEVPQVDMFGQTRIATSGGSGAVIYDDGWVVTNFHVVNGATSIKVSLEPIAGQPPVEFTARLVNSVAEEDLALLKIDAPPGTVFATVTLGTSSDLMVAEPVIAIGNPYGQTLTVSRGIISGLHRDITIEGQGLRFSNLIQTDASINPGNSGGPLLNIYGQLIGINTVVNRQAENIGFAIPVDRIQEVIEESLLAPSRAASWYGFDVDSKSAVAVGGSANGDETVAFRVTSVTPGGPAARGGFEVGDLLTGWGERRFQSADAFVLARAELTPEVPVRFVVRRDGRDRVIELRGWERDEGLVFDRAGFKGRTSLMSDRRYRRYFTWIEEIRPGGPAERLGLRQGDLIESFQAKGRQVVVPRSPQILALYLNTLEPGAEVDLDVWRDENENGQLDYSNAVSELLRGTLVIE</sequence>
<dbReference type="AlphaFoldDB" id="A0A518D0A7"/>
<dbReference type="PRINTS" id="PR00834">
    <property type="entry name" value="PROTEASES2C"/>
</dbReference>
<dbReference type="SMART" id="SM00228">
    <property type="entry name" value="PDZ"/>
    <property type="match status" value="2"/>
</dbReference>
<dbReference type="Pfam" id="PF13365">
    <property type="entry name" value="Trypsin_2"/>
    <property type="match status" value="1"/>
</dbReference>
<dbReference type="InterPro" id="IPR001940">
    <property type="entry name" value="Peptidase_S1C"/>
</dbReference>
<feature type="domain" description="PDZ" evidence="3">
    <location>
        <begin position="349"/>
        <end position="432"/>
    </location>
</feature>
<dbReference type="InterPro" id="IPR051201">
    <property type="entry name" value="Chloro_Bact_Ser_Proteases"/>
</dbReference>
<dbReference type="PANTHER" id="PTHR43343">
    <property type="entry name" value="PEPTIDASE S12"/>
    <property type="match status" value="1"/>
</dbReference>
<dbReference type="SUPFAM" id="SSF50156">
    <property type="entry name" value="PDZ domain-like"/>
    <property type="match status" value="2"/>
</dbReference>
<evidence type="ECO:0000256" key="2">
    <source>
        <dbReference type="ARBA" id="ARBA00022801"/>
    </source>
</evidence>
<dbReference type="EMBL" id="CP036290">
    <property type="protein sequence ID" value="QDU84897.1"/>
    <property type="molecule type" value="Genomic_DNA"/>
</dbReference>
<dbReference type="SUPFAM" id="SSF50494">
    <property type="entry name" value="Trypsin-like serine proteases"/>
    <property type="match status" value="1"/>
</dbReference>
<protein>
    <submittedName>
        <fullName evidence="4">Serine protease HtrA</fullName>
    </submittedName>
</protein>
<keyword evidence="2" id="KW-0378">Hydrolase</keyword>
<dbReference type="InterPro" id="IPR001478">
    <property type="entry name" value="PDZ"/>
</dbReference>